<evidence type="ECO:0000256" key="5">
    <source>
        <dbReference type="ARBA" id="ARBA00022485"/>
    </source>
</evidence>
<evidence type="ECO:0000313" key="13">
    <source>
        <dbReference type="EMBL" id="GAI76470.1"/>
    </source>
</evidence>
<dbReference type="EMBL" id="BARW01005192">
    <property type="protein sequence ID" value="GAI76470.1"/>
    <property type="molecule type" value="Genomic_DNA"/>
</dbReference>
<dbReference type="GO" id="GO:0051539">
    <property type="term" value="F:4 iron, 4 sulfur cluster binding"/>
    <property type="evidence" value="ECO:0007669"/>
    <property type="project" value="UniProtKB-KW"/>
</dbReference>
<dbReference type="InterPro" id="IPR051536">
    <property type="entry name" value="UDG_Type-4/5"/>
</dbReference>
<dbReference type="InterPro" id="IPR005273">
    <property type="entry name" value="Ura-DNA_glyco_family4"/>
</dbReference>
<keyword evidence="6" id="KW-0479">Metal-binding</keyword>
<dbReference type="SMART" id="SM00986">
    <property type="entry name" value="UDG"/>
    <property type="match status" value="1"/>
</dbReference>
<keyword evidence="11" id="KW-0234">DNA repair</keyword>
<dbReference type="GO" id="GO:0006281">
    <property type="term" value="P:DNA repair"/>
    <property type="evidence" value="ECO:0007669"/>
    <property type="project" value="UniProtKB-KW"/>
</dbReference>
<evidence type="ECO:0000256" key="6">
    <source>
        <dbReference type="ARBA" id="ARBA00022723"/>
    </source>
</evidence>
<feature type="domain" description="Uracil-DNA glycosylase-like" evidence="12">
    <location>
        <begin position="1"/>
        <end position="140"/>
    </location>
</feature>
<evidence type="ECO:0000256" key="11">
    <source>
        <dbReference type="ARBA" id="ARBA00023204"/>
    </source>
</evidence>
<sequence length="148" mass="16615">ADLVFVGEAPGADEDIQGRPFVGRAGQLLTKIIKAMGLTRNEVYICNILKCRPPGNRNPRQEEIRACEPFLIKQLQAIKPEIICALGTFAAHTLLNTDVPISLLRGKFHSYQGIKFMPTYHPAYLLRNPGAKKQVWEDAQMIMEELKV</sequence>
<organism evidence="13">
    <name type="scientific">marine sediment metagenome</name>
    <dbReference type="NCBI Taxonomy" id="412755"/>
    <lineage>
        <taxon>unclassified sequences</taxon>
        <taxon>metagenomes</taxon>
        <taxon>ecological metagenomes</taxon>
    </lineage>
</organism>
<dbReference type="Gene3D" id="3.40.470.10">
    <property type="entry name" value="Uracil-DNA glycosylase-like domain"/>
    <property type="match status" value="1"/>
</dbReference>
<name>X1SMA5_9ZZZZ</name>
<evidence type="ECO:0000256" key="10">
    <source>
        <dbReference type="ARBA" id="ARBA00023014"/>
    </source>
</evidence>
<dbReference type="CDD" id="cd10030">
    <property type="entry name" value="UDG-F4_TTUDGA_SPO1dp_like"/>
    <property type="match status" value="1"/>
</dbReference>
<keyword evidence="5" id="KW-0004">4Fe-4S</keyword>
<feature type="non-terminal residue" evidence="13">
    <location>
        <position position="1"/>
    </location>
</feature>
<dbReference type="NCBIfam" id="TIGR00758">
    <property type="entry name" value="UDG_fam4"/>
    <property type="match status" value="1"/>
</dbReference>
<protein>
    <recommendedName>
        <fullName evidence="4">Type-4 uracil-DNA glycosylase</fullName>
        <ecNumber evidence="3">3.2.2.27</ecNumber>
    </recommendedName>
</protein>
<comment type="caution">
    <text evidence="13">The sequence shown here is derived from an EMBL/GenBank/DDBJ whole genome shotgun (WGS) entry which is preliminary data.</text>
</comment>
<evidence type="ECO:0000256" key="3">
    <source>
        <dbReference type="ARBA" id="ARBA00012030"/>
    </source>
</evidence>
<evidence type="ECO:0000259" key="12">
    <source>
        <dbReference type="SMART" id="SM00986"/>
    </source>
</evidence>
<dbReference type="PANTHER" id="PTHR33693">
    <property type="entry name" value="TYPE-5 URACIL-DNA GLYCOSYLASE"/>
    <property type="match status" value="1"/>
</dbReference>
<comment type="catalytic activity">
    <reaction evidence="1">
        <text>Hydrolyzes single-stranded DNA or mismatched double-stranded DNA and polynucleotides, releasing free uracil.</text>
        <dbReference type="EC" id="3.2.2.27"/>
    </reaction>
</comment>
<keyword evidence="10" id="KW-0411">Iron-sulfur</keyword>
<dbReference type="SMART" id="SM00987">
    <property type="entry name" value="UreE_C"/>
    <property type="match status" value="1"/>
</dbReference>
<evidence type="ECO:0000256" key="9">
    <source>
        <dbReference type="ARBA" id="ARBA00023004"/>
    </source>
</evidence>
<dbReference type="InterPro" id="IPR005122">
    <property type="entry name" value="Uracil-DNA_glycosylase-like"/>
</dbReference>
<accession>X1SMA5</accession>
<dbReference type="InterPro" id="IPR036895">
    <property type="entry name" value="Uracil-DNA_glycosylase-like_sf"/>
</dbReference>
<reference evidence="13" key="1">
    <citation type="journal article" date="2014" name="Front. Microbiol.">
        <title>High frequency of phylogenetically diverse reductive dehalogenase-homologous genes in deep subseafloor sedimentary metagenomes.</title>
        <authorList>
            <person name="Kawai M."/>
            <person name="Futagami T."/>
            <person name="Toyoda A."/>
            <person name="Takaki Y."/>
            <person name="Nishi S."/>
            <person name="Hori S."/>
            <person name="Arai W."/>
            <person name="Tsubouchi T."/>
            <person name="Morono Y."/>
            <person name="Uchiyama I."/>
            <person name="Ito T."/>
            <person name="Fujiyama A."/>
            <person name="Inagaki F."/>
            <person name="Takami H."/>
        </authorList>
    </citation>
    <scope>NUCLEOTIDE SEQUENCE</scope>
    <source>
        <strain evidence="13">Expedition CK06-06</strain>
    </source>
</reference>
<evidence type="ECO:0000256" key="7">
    <source>
        <dbReference type="ARBA" id="ARBA00022763"/>
    </source>
</evidence>
<evidence type="ECO:0000256" key="2">
    <source>
        <dbReference type="ARBA" id="ARBA00006521"/>
    </source>
</evidence>
<evidence type="ECO:0000256" key="1">
    <source>
        <dbReference type="ARBA" id="ARBA00001400"/>
    </source>
</evidence>
<dbReference type="SUPFAM" id="SSF52141">
    <property type="entry name" value="Uracil-DNA glycosylase-like"/>
    <property type="match status" value="1"/>
</dbReference>
<comment type="similarity">
    <text evidence="2">Belongs to the uracil-DNA glycosylase (UDG) superfamily. Type 4 (UDGa) family.</text>
</comment>
<dbReference type="GO" id="GO:0046872">
    <property type="term" value="F:metal ion binding"/>
    <property type="evidence" value="ECO:0007669"/>
    <property type="project" value="UniProtKB-KW"/>
</dbReference>
<keyword evidence="9" id="KW-0408">Iron</keyword>
<dbReference type="Pfam" id="PF03167">
    <property type="entry name" value="UDG"/>
    <property type="match status" value="1"/>
</dbReference>
<dbReference type="PANTHER" id="PTHR33693:SF1">
    <property type="entry name" value="TYPE-4 URACIL-DNA GLYCOSYLASE"/>
    <property type="match status" value="1"/>
</dbReference>
<gene>
    <name evidence="13" type="ORF">S12H4_11522</name>
</gene>
<evidence type="ECO:0000256" key="8">
    <source>
        <dbReference type="ARBA" id="ARBA00022801"/>
    </source>
</evidence>
<keyword evidence="8" id="KW-0378">Hydrolase</keyword>
<dbReference type="EC" id="3.2.2.27" evidence="3"/>
<proteinExistence type="inferred from homology"/>
<dbReference type="GO" id="GO:0004844">
    <property type="term" value="F:uracil DNA N-glycosylase activity"/>
    <property type="evidence" value="ECO:0007669"/>
    <property type="project" value="UniProtKB-EC"/>
</dbReference>
<keyword evidence="7" id="KW-0227">DNA damage</keyword>
<dbReference type="AlphaFoldDB" id="X1SMA5"/>
<evidence type="ECO:0000256" key="4">
    <source>
        <dbReference type="ARBA" id="ARBA00019403"/>
    </source>
</evidence>